<comment type="similarity">
    <text evidence="8">Belongs to the HMX homeobox family.</text>
</comment>
<dbReference type="InterPro" id="IPR001356">
    <property type="entry name" value="HD"/>
</dbReference>
<feature type="compositionally biased region" description="Low complexity" evidence="11">
    <location>
        <begin position="165"/>
        <end position="176"/>
    </location>
</feature>
<dbReference type="PROSITE" id="PS00027">
    <property type="entry name" value="HOMEOBOX_1"/>
    <property type="match status" value="1"/>
</dbReference>
<dbReference type="InterPro" id="IPR017970">
    <property type="entry name" value="Homeobox_CS"/>
</dbReference>
<evidence type="ECO:0000256" key="11">
    <source>
        <dbReference type="SAM" id="MobiDB-lite"/>
    </source>
</evidence>
<feature type="compositionally biased region" description="Polar residues" evidence="11">
    <location>
        <begin position="154"/>
        <end position="164"/>
    </location>
</feature>
<evidence type="ECO:0000256" key="4">
    <source>
        <dbReference type="ARBA" id="ARBA00023125"/>
    </source>
</evidence>
<evidence type="ECO:0000256" key="1">
    <source>
        <dbReference type="ARBA" id="ARBA00004123"/>
    </source>
</evidence>
<keyword evidence="6" id="KW-0804">Transcription</keyword>
<feature type="region of interest" description="Disordered" evidence="11">
    <location>
        <begin position="154"/>
        <end position="182"/>
    </location>
</feature>
<keyword evidence="5 9" id="KW-0371">Homeobox</keyword>
<keyword evidence="7 9" id="KW-0539">Nucleus</keyword>
<dbReference type="PANTHER" id="PTHR46110">
    <property type="entry name" value="HOMEOBOX PROTEIN HMX"/>
    <property type="match status" value="1"/>
</dbReference>
<feature type="DNA-binding region" description="Homeobox" evidence="9">
    <location>
        <begin position="80"/>
        <end position="139"/>
    </location>
</feature>
<proteinExistence type="inferred from homology"/>
<keyword evidence="4 9" id="KW-0238">DNA-binding</keyword>
<evidence type="ECO:0000256" key="3">
    <source>
        <dbReference type="ARBA" id="ARBA00023015"/>
    </source>
</evidence>
<dbReference type="Pfam" id="PF00046">
    <property type="entry name" value="Homeodomain"/>
    <property type="match status" value="1"/>
</dbReference>
<evidence type="ECO:0000256" key="6">
    <source>
        <dbReference type="ARBA" id="ARBA00023163"/>
    </source>
</evidence>
<comment type="caution">
    <text evidence="13">The sequence shown here is derived from an EMBL/GenBank/DDBJ whole genome shotgun (WGS) entry which is preliminary data.</text>
</comment>
<keyword evidence="14" id="KW-1185">Reference proteome</keyword>
<keyword evidence="3" id="KW-0805">Transcription regulation</keyword>
<sequence length="229" mass="25727">MEDEQDSAAQKKLSFSIDNILDKPQPLFLKIKHHQSLSPTNEHHIGSSDCSAVSTSDDEDSCSDDGILNQYNHHEIIHRKKKTRTVFSRTQIFQLETTFDRKRYLSSADRANLAQGLQLTEQQVKIWFQNRRNKLKRQIVEASQSINSVVASLQAPTPSSSNHTLSLPSDFSSSSPTKQTRRHFDPASFYELATLAAAHAAAAFHNNHKSQTSTTFQDFANSLKTQTAV</sequence>
<name>A0A815RD80_ADIRI</name>
<dbReference type="GO" id="GO:0005634">
    <property type="term" value="C:nucleus"/>
    <property type="evidence" value="ECO:0007669"/>
    <property type="project" value="UniProtKB-SubCell"/>
</dbReference>
<dbReference type="CDD" id="cd00086">
    <property type="entry name" value="homeodomain"/>
    <property type="match status" value="1"/>
</dbReference>
<evidence type="ECO:0000313" key="13">
    <source>
        <dbReference type="EMBL" id="CAF1475534.1"/>
    </source>
</evidence>
<dbReference type="GO" id="GO:0000977">
    <property type="term" value="F:RNA polymerase II transcription regulatory region sequence-specific DNA binding"/>
    <property type="evidence" value="ECO:0007669"/>
    <property type="project" value="TreeGrafter"/>
</dbReference>
<protein>
    <recommendedName>
        <fullName evidence="12">Homeobox domain-containing protein</fullName>
    </recommendedName>
</protein>
<accession>A0A815RD80</accession>
<dbReference type="InterPro" id="IPR051300">
    <property type="entry name" value="HMX_Homeobox_TF"/>
</dbReference>
<evidence type="ECO:0000313" key="14">
    <source>
        <dbReference type="Proteomes" id="UP000663828"/>
    </source>
</evidence>
<dbReference type="PANTHER" id="PTHR46110:SF3">
    <property type="entry name" value="HOMEOBOX PROTEIN HMX"/>
    <property type="match status" value="1"/>
</dbReference>
<evidence type="ECO:0000256" key="7">
    <source>
        <dbReference type="ARBA" id="ARBA00023242"/>
    </source>
</evidence>
<dbReference type="SUPFAM" id="SSF46689">
    <property type="entry name" value="Homeodomain-like"/>
    <property type="match status" value="1"/>
</dbReference>
<dbReference type="Gene3D" id="1.10.10.60">
    <property type="entry name" value="Homeodomain-like"/>
    <property type="match status" value="1"/>
</dbReference>
<evidence type="ECO:0000256" key="10">
    <source>
        <dbReference type="RuleBase" id="RU000682"/>
    </source>
</evidence>
<dbReference type="PROSITE" id="PS50071">
    <property type="entry name" value="HOMEOBOX_2"/>
    <property type="match status" value="1"/>
</dbReference>
<evidence type="ECO:0000256" key="2">
    <source>
        <dbReference type="ARBA" id="ARBA00022473"/>
    </source>
</evidence>
<reference evidence="13" key="1">
    <citation type="submission" date="2021-02" db="EMBL/GenBank/DDBJ databases">
        <authorList>
            <person name="Nowell W R."/>
        </authorList>
    </citation>
    <scope>NUCLEOTIDE SEQUENCE</scope>
</reference>
<organism evidence="13 14">
    <name type="scientific">Adineta ricciae</name>
    <name type="common">Rotifer</name>
    <dbReference type="NCBI Taxonomy" id="249248"/>
    <lineage>
        <taxon>Eukaryota</taxon>
        <taxon>Metazoa</taxon>
        <taxon>Spiralia</taxon>
        <taxon>Gnathifera</taxon>
        <taxon>Rotifera</taxon>
        <taxon>Eurotatoria</taxon>
        <taxon>Bdelloidea</taxon>
        <taxon>Adinetida</taxon>
        <taxon>Adinetidae</taxon>
        <taxon>Adineta</taxon>
    </lineage>
</organism>
<dbReference type="Proteomes" id="UP000663828">
    <property type="component" value="Unassembled WGS sequence"/>
</dbReference>
<dbReference type="FunFam" id="1.10.10.60:FF:000053">
    <property type="entry name" value="H6 family homeobox 2"/>
    <property type="match status" value="1"/>
</dbReference>
<evidence type="ECO:0000256" key="5">
    <source>
        <dbReference type="ARBA" id="ARBA00023155"/>
    </source>
</evidence>
<evidence type="ECO:0000256" key="9">
    <source>
        <dbReference type="PROSITE-ProRule" id="PRU00108"/>
    </source>
</evidence>
<keyword evidence="2" id="KW-0217">Developmental protein</keyword>
<feature type="domain" description="Homeobox" evidence="12">
    <location>
        <begin position="78"/>
        <end position="138"/>
    </location>
</feature>
<dbReference type="AlphaFoldDB" id="A0A815RD80"/>
<evidence type="ECO:0000259" key="12">
    <source>
        <dbReference type="PROSITE" id="PS50071"/>
    </source>
</evidence>
<dbReference type="SMART" id="SM00389">
    <property type="entry name" value="HOX"/>
    <property type="match status" value="1"/>
</dbReference>
<comment type="subcellular location">
    <subcellularLocation>
        <location evidence="1 9 10">Nucleus</location>
    </subcellularLocation>
</comment>
<dbReference type="InterPro" id="IPR020479">
    <property type="entry name" value="HD_metazoa"/>
</dbReference>
<dbReference type="GO" id="GO:0000981">
    <property type="term" value="F:DNA-binding transcription factor activity, RNA polymerase II-specific"/>
    <property type="evidence" value="ECO:0007669"/>
    <property type="project" value="InterPro"/>
</dbReference>
<dbReference type="InterPro" id="IPR009057">
    <property type="entry name" value="Homeodomain-like_sf"/>
</dbReference>
<dbReference type="EMBL" id="CAJNOR010004104">
    <property type="protein sequence ID" value="CAF1475534.1"/>
    <property type="molecule type" value="Genomic_DNA"/>
</dbReference>
<evidence type="ECO:0000256" key="8">
    <source>
        <dbReference type="ARBA" id="ARBA00038165"/>
    </source>
</evidence>
<dbReference type="PRINTS" id="PR00024">
    <property type="entry name" value="HOMEOBOX"/>
</dbReference>
<gene>
    <name evidence="13" type="ORF">XAT740_LOCUS38232</name>
</gene>